<evidence type="ECO:0000313" key="1">
    <source>
        <dbReference type="EMBL" id="GAF75526.1"/>
    </source>
</evidence>
<reference evidence="1" key="1">
    <citation type="journal article" date="2014" name="Front. Microbiol.">
        <title>High frequency of phylogenetically diverse reductive dehalogenase-homologous genes in deep subseafloor sedimentary metagenomes.</title>
        <authorList>
            <person name="Kawai M."/>
            <person name="Futagami T."/>
            <person name="Toyoda A."/>
            <person name="Takaki Y."/>
            <person name="Nishi S."/>
            <person name="Hori S."/>
            <person name="Arai W."/>
            <person name="Tsubouchi T."/>
            <person name="Morono Y."/>
            <person name="Uchiyama I."/>
            <person name="Ito T."/>
            <person name="Fujiyama A."/>
            <person name="Inagaki F."/>
            <person name="Takami H."/>
        </authorList>
    </citation>
    <scope>NUCLEOTIDE SEQUENCE</scope>
    <source>
        <strain evidence="1">Expedition CK06-06</strain>
    </source>
</reference>
<accession>X0SK85</accession>
<dbReference type="AlphaFoldDB" id="X0SK85"/>
<dbReference type="EMBL" id="BARS01005575">
    <property type="protein sequence ID" value="GAF75526.1"/>
    <property type="molecule type" value="Genomic_DNA"/>
</dbReference>
<organism evidence="1">
    <name type="scientific">marine sediment metagenome</name>
    <dbReference type="NCBI Taxonomy" id="412755"/>
    <lineage>
        <taxon>unclassified sequences</taxon>
        <taxon>metagenomes</taxon>
        <taxon>ecological metagenomes</taxon>
    </lineage>
</organism>
<sequence length="156" mass="17521">MALDPSAREANIRDSIKRYFVQNLYDTEGLEVMFDKSLSTPNLVGKAVDRWVVVNFGSMELGSSSELYLNIFVCSRQDAEGFKLAQTRDKVVGCLSDTTKTDSMARIPFYKSSATEAWTLIGALIVPEVVEGPQFEAEDMTKYKQLTVRLFWSAKV</sequence>
<comment type="caution">
    <text evidence="1">The sequence shown here is derived from an EMBL/GenBank/DDBJ whole genome shotgun (WGS) entry which is preliminary data.</text>
</comment>
<proteinExistence type="predicted"/>
<protein>
    <submittedName>
        <fullName evidence="1">Uncharacterized protein</fullName>
    </submittedName>
</protein>
<gene>
    <name evidence="1" type="ORF">S01H1_10944</name>
</gene>
<name>X0SK85_9ZZZZ</name>